<dbReference type="EMBL" id="LVZK01000001">
    <property type="protein sequence ID" value="OAP86563.1"/>
    <property type="molecule type" value="Genomic_DNA"/>
</dbReference>
<organism evidence="4 5">
    <name type="scientific">Peptidiphaga gingivicola</name>
    <dbReference type="NCBI Taxonomy" id="2741497"/>
    <lineage>
        <taxon>Bacteria</taxon>
        <taxon>Bacillati</taxon>
        <taxon>Actinomycetota</taxon>
        <taxon>Actinomycetes</taxon>
        <taxon>Actinomycetales</taxon>
        <taxon>Actinomycetaceae</taxon>
        <taxon>Peptidiphaga</taxon>
    </lineage>
</organism>
<reference evidence="4 5" key="1">
    <citation type="submission" date="2016-04" db="EMBL/GenBank/DDBJ databases">
        <title>Peptidophaga gingivicola gen. nov., sp. nov., isolated from human subgingival plaque.</title>
        <authorList>
            <person name="Beall C.J."/>
            <person name="Mokrzan E.M."/>
            <person name="Griffen A.L."/>
            <person name="Leys E.J."/>
        </authorList>
    </citation>
    <scope>NUCLEOTIDE SEQUENCE [LARGE SCALE GENOMIC DNA]</scope>
    <source>
        <strain evidence="4 5">BA112</strain>
    </source>
</reference>
<protein>
    <recommendedName>
        <fullName evidence="3">LssY-like C-terminal domain-containing protein</fullName>
    </recommendedName>
</protein>
<feature type="transmembrane region" description="Helical" evidence="2">
    <location>
        <begin position="327"/>
        <end position="347"/>
    </location>
</feature>
<name>A0A179B5P2_9ACTO</name>
<evidence type="ECO:0000313" key="5">
    <source>
        <dbReference type="Proteomes" id="UP000078368"/>
    </source>
</evidence>
<dbReference type="RefSeq" id="WP_064231305.1">
    <property type="nucleotide sequence ID" value="NZ_LVZK01000001.1"/>
</dbReference>
<feature type="transmembrane region" description="Helical" evidence="2">
    <location>
        <begin position="377"/>
        <end position="396"/>
    </location>
</feature>
<feature type="domain" description="LssY-like C-terminal" evidence="3">
    <location>
        <begin position="106"/>
        <end position="295"/>
    </location>
</feature>
<comment type="caution">
    <text evidence="4">The sequence shown here is derived from an EMBL/GenBank/DDBJ whole genome shotgun (WGS) entry which is preliminary data.</text>
</comment>
<feature type="transmembrane region" description="Helical" evidence="2">
    <location>
        <begin position="45"/>
        <end position="65"/>
    </location>
</feature>
<feature type="transmembrane region" description="Helical" evidence="2">
    <location>
        <begin position="353"/>
        <end position="370"/>
    </location>
</feature>
<evidence type="ECO:0000313" key="4">
    <source>
        <dbReference type="EMBL" id="OAP86563.1"/>
    </source>
</evidence>
<dbReference type="Pfam" id="PF14067">
    <property type="entry name" value="LssY_C"/>
    <property type="match status" value="1"/>
</dbReference>
<accession>A0A179B5P2</accession>
<keyword evidence="2" id="KW-0472">Membrane</keyword>
<gene>
    <name evidence="4" type="ORF">A4H34_05385</name>
</gene>
<dbReference type="Proteomes" id="UP000078368">
    <property type="component" value="Unassembled WGS sequence"/>
</dbReference>
<dbReference type="AlphaFoldDB" id="A0A179B5P2"/>
<evidence type="ECO:0000256" key="2">
    <source>
        <dbReference type="SAM" id="Phobius"/>
    </source>
</evidence>
<feature type="region of interest" description="Disordered" evidence="1">
    <location>
        <begin position="1"/>
        <end position="36"/>
    </location>
</feature>
<proteinExistence type="predicted"/>
<keyword evidence="5" id="KW-1185">Reference proteome</keyword>
<keyword evidence="2" id="KW-0812">Transmembrane</keyword>
<evidence type="ECO:0000256" key="1">
    <source>
        <dbReference type="SAM" id="MobiDB-lite"/>
    </source>
</evidence>
<feature type="transmembrane region" description="Helical" evidence="2">
    <location>
        <begin position="402"/>
        <end position="423"/>
    </location>
</feature>
<dbReference type="STRING" id="1823756.A4H34_05385"/>
<dbReference type="InterPro" id="IPR025902">
    <property type="entry name" value="LssY-like-C_dom"/>
</dbReference>
<keyword evidence="2" id="KW-1133">Transmembrane helix</keyword>
<evidence type="ECO:0000259" key="3">
    <source>
        <dbReference type="Pfam" id="PF14067"/>
    </source>
</evidence>
<sequence>MSGDKAGATESGRADVADARYPIPAEPPEYRTRPRKVSGRKRTPIWDAVAALYVVIALVFVGWLATEMAVHAKPGDSLWVLNLVAFWATSAYLAVPRIHQILTLLYVPDYFIGRTRTGDGVLGDPVNLAVDGTADDIHAGMQAAGWVLADEVTVRSSWGIVVSSLFKRPYPSAPVSNLYLFGRKQAFAYQKEVDGNASRRHHVRFWPTPEGWHLPGGQRVDFLAAGTYDRSVGFSLFTGQITHKVDADTDAERDFIIDTLRYADPKIDVAVIDKFSAAYHSRNGGGDAINTDGDLPVLDVRGASERGPAPQMPRPDKSVARHHIPPLPLLFTGALALWGFIFAGIQVAVDPQVTASKLVMPAVEFALWLLTAARQRWAWVGLMTISSITAFSHLLLLDFSKLADVILTGVSVFVVLAVSATAVREWVRGGNRRVPVSN</sequence>